<evidence type="ECO:0000313" key="2">
    <source>
        <dbReference type="EMBL" id="KAK0618221.1"/>
    </source>
</evidence>
<feature type="compositionally biased region" description="Basic residues" evidence="1">
    <location>
        <begin position="338"/>
        <end position="352"/>
    </location>
</feature>
<accession>A0AA39WMM6</accession>
<evidence type="ECO:0000256" key="1">
    <source>
        <dbReference type="SAM" id="MobiDB-lite"/>
    </source>
</evidence>
<feature type="region of interest" description="Disordered" evidence="1">
    <location>
        <begin position="325"/>
        <end position="362"/>
    </location>
</feature>
<name>A0AA39WMM6_9PEZI</name>
<dbReference type="EMBL" id="JAULSR010000005">
    <property type="protein sequence ID" value="KAK0618221.1"/>
    <property type="molecule type" value="Genomic_DNA"/>
</dbReference>
<sequence length="416" mass="48125">MYPDWPETDADLVPLPQCIGPKLKPFSFQGGPQRIEFLKYLGEGSHAHVFEVKIRGQLYALKLFRFVYDDDWIGPEPEHDHNDRELMSAFYNYSEPFSCECRAYGRLQEAGHEDLVLKCFGYVLLDEAHEQAMMTQFSDLDLEFNGNMDYPGSEDVRSRFLGKDGRAPPIRGIIKELGLPDKEENLNARVMRKILGDMFKLRKLGIFRIDAATRQILSYKLCDLSMAFTVPHFMATPELNPHLTPEMISAMELETFKACMNDYFTFDDMIFDWNLDYGKEKGTISTRAFPDGRGCQLKYNLRSQAARDRIYTFVDPRKYDWRSRSVSAGSGGKETIKLRRSKRLSKGGKHGKPQGVGPKKPLQLTAKPSLWYYDCEGWQAERLRRGPLHSLTQKWDYKEGFIFPRIEAPFIPYQLK</sequence>
<comment type="caution">
    <text evidence="2">The sequence shown here is derived from an EMBL/GenBank/DDBJ whole genome shotgun (WGS) entry which is preliminary data.</text>
</comment>
<dbReference type="InterPro" id="IPR025213">
    <property type="entry name" value="Sim4_Fta2"/>
</dbReference>
<proteinExistence type="predicted"/>
<dbReference type="Pfam" id="PF13095">
    <property type="entry name" value="FTA2"/>
    <property type="match status" value="1"/>
</dbReference>
<dbReference type="AlphaFoldDB" id="A0AA39WMM6"/>
<dbReference type="Proteomes" id="UP001174934">
    <property type="component" value="Unassembled WGS sequence"/>
</dbReference>
<protein>
    <submittedName>
        <fullName evidence="2">Kinetochore Sim4 complex subunit FTA2-domain-containing protein</fullName>
    </submittedName>
</protein>
<gene>
    <name evidence="2" type="ORF">B0T17DRAFT_592074</name>
</gene>
<keyword evidence="3" id="KW-1185">Reference proteome</keyword>
<reference evidence="2" key="1">
    <citation type="submission" date="2023-06" db="EMBL/GenBank/DDBJ databases">
        <title>Genome-scale phylogeny and comparative genomics of the fungal order Sordariales.</title>
        <authorList>
            <consortium name="Lawrence Berkeley National Laboratory"/>
            <person name="Hensen N."/>
            <person name="Bonometti L."/>
            <person name="Westerberg I."/>
            <person name="Brannstrom I.O."/>
            <person name="Guillou S."/>
            <person name="Cros-Aarteil S."/>
            <person name="Calhoun S."/>
            <person name="Haridas S."/>
            <person name="Kuo A."/>
            <person name="Mondo S."/>
            <person name="Pangilinan J."/>
            <person name="Riley R."/>
            <person name="LaButti K."/>
            <person name="Andreopoulos B."/>
            <person name="Lipzen A."/>
            <person name="Chen C."/>
            <person name="Yanf M."/>
            <person name="Daum C."/>
            <person name="Ng V."/>
            <person name="Clum A."/>
            <person name="Steindorff A."/>
            <person name="Ohm R."/>
            <person name="Martin F."/>
            <person name="Silar P."/>
            <person name="Natvig D."/>
            <person name="Lalanne C."/>
            <person name="Gautier V."/>
            <person name="Ament-velasquez S.L."/>
            <person name="Kruys A."/>
            <person name="Hutchinson M.I."/>
            <person name="Powell A.J."/>
            <person name="Barry K."/>
            <person name="Miller A.N."/>
            <person name="Grigoriev I.V."/>
            <person name="Debuchy R."/>
            <person name="Gladieux P."/>
            <person name="Thoren M.H."/>
            <person name="Johannesson H."/>
        </authorList>
    </citation>
    <scope>NUCLEOTIDE SEQUENCE</scope>
    <source>
        <strain evidence="2">SMH3391-2</strain>
    </source>
</reference>
<organism evidence="2 3">
    <name type="scientific">Bombardia bombarda</name>
    <dbReference type="NCBI Taxonomy" id="252184"/>
    <lineage>
        <taxon>Eukaryota</taxon>
        <taxon>Fungi</taxon>
        <taxon>Dikarya</taxon>
        <taxon>Ascomycota</taxon>
        <taxon>Pezizomycotina</taxon>
        <taxon>Sordariomycetes</taxon>
        <taxon>Sordariomycetidae</taxon>
        <taxon>Sordariales</taxon>
        <taxon>Lasiosphaeriaceae</taxon>
        <taxon>Bombardia</taxon>
    </lineage>
</organism>
<evidence type="ECO:0000313" key="3">
    <source>
        <dbReference type="Proteomes" id="UP001174934"/>
    </source>
</evidence>